<evidence type="ECO:0000256" key="5">
    <source>
        <dbReference type="ARBA" id="ARBA00023239"/>
    </source>
</evidence>
<dbReference type="GO" id="GO:0009234">
    <property type="term" value="P:menaquinone biosynthetic process"/>
    <property type="evidence" value="ECO:0007669"/>
    <property type="project" value="UniProtKB-UniRule"/>
</dbReference>
<proteinExistence type="inferred from homology"/>
<evidence type="ECO:0000256" key="1">
    <source>
        <dbReference type="ARBA" id="ARBA00001968"/>
    </source>
</evidence>
<organism evidence="9 10">
    <name type="scientific">Brevibacillus invocatus</name>
    <dbReference type="NCBI Taxonomy" id="173959"/>
    <lineage>
        <taxon>Bacteria</taxon>
        <taxon>Bacillati</taxon>
        <taxon>Bacillota</taxon>
        <taxon>Bacilli</taxon>
        <taxon>Bacillales</taxon>
        <taxon>Paenibacillaceae</taxon>
        <taxon>Brevibacillus</taxon>
    </lineage>
</organism>
<dbReference type="InterPro" id="IPR013342">
    <property type="entry name" value="Mandelate_racemase_C"/>
</dbReference>
<keyword evidence="3 7" id="KW-0479">Metal-binding</keyword>
<feature type="binding site" evidence="7">
    <location>
        <position position="214"/>
    </location>
    <ligand>
        <name>Mg(2+)</name>
        <dbReference type="ChEBI" id="CHEBI:18420"/>
    </ligand>
</feature>
<evidence type="ECO:0000256" key="6">
    <source>
        <dbReference type="ARBA" id="ARBA00029491"/>
    </source>
</evidence>
<dbReference type="SFLD" id="SFLDG00180">
    <property type="entry name" value="muconate_cycloisomerase"/>
    <property type="match status" value="1"/>
</dbReference>
<keyword evidence="5 7" id="KW-0456">Lyase</keyword>
<dbReference type="UniPathway" id="UPA00079"/>
<keyword evidence="2 7" id="KW-0474">Menaquinone biosynthesis</keyword>
<accession>A0A3M8CAX3</accession>
<dbReference type="SMART" id="SM00922">
    <property type="entry name" value="MR_MLE"/>
    <property type="match status" value="1"/>
</dbReference>
<dbReference type="InterPro" id="IPR047585">
    <property type="entry name" value="MenC"/>
</dbReference>
<dbReference type="InterPro" id="IPR013341">
    <property type="entry name" value="Mandelate_racemase_N_dom"/>
</dbReference>
<dbReference type="PANTHER" id="PTHR48073">
    <property type="entry name" value="O-SUCCINYLBENZOATE SYNTHASE-RELATED"/>
    <property type="match status" value="1"/>
</dbReference>
<feature type="active site" description="Proton acceptor" evidence="7">
    <location>
        <position position="263"/>
    </location>
</feature>
<protein>
    <recommendedName>
        <fullName evidence="6 7">o-succinylbenzoate synthase</fullName>
        <shortName evidence="7">OSB synthase</shortName>
        <shortName evidence="7">OSBS</shortName>
        <ecNumber evidence="6 7">4.2.1.113</ecNumber>
    </recommendedName>
    <alternativeName>
        <fullName evidence="7">4-(2'-carboxyphenyl)-4-oxybutyric acid synthase</fullName>
    </alternativeName>
    <alternativeName>
        <fullName evidence="7">o-succinylbenzoic acid synthase</fullName>
    </alternativeName>
</protein>
<dbReference type="SUPFAM" id="SSF51604">
    <property type="entry name" value="Enolase C-terminal domain-like"/>
    <property type="match status" value="1"/>
</dbReference>
<evidence type="ECO:0000256" key="2">
    <source>
        <dbReference type="ARBA" id="ARBA00022428"/>
    </source>
</evidence>
<evidence type="ECO:0000256" key="3">
    <source>
        <dbReference type="ARBA" id="ARBA00022723"/>
    </source>
</evidence>
<feature type="binding site" evidence="7">
    <location>
        <position position="189"/>
    </location>
    <ligand>
        <name>Mg(2+)</name>
        <dbReference type="ChEBI" id="CHEBI:18420"/>
    </ligand>
</feature>
<evidence type="ECO:0000313" key="9">
    <source>
        <dbReference type="EMBL" id="RNB72856.1"/>
    </source>
</evidence>
<dbReference type="InterPro" id="IPR029065">
    <property type="entry name" value="Enolase_C-like"/>
</dbReference>
<comment type="function">
    <text evidence="7">Converts 2-succinyl-6-hydroxy-2,4-cyclohexadiene-1-carboxylate (SHCHC) to 2-succinylbenzoate (OSB).</text>
</comment>
<dbReference type="SFLD" id="SFLDF00009">
    <property type="entry name" value="o-succinylbenzoate_synthase"/>
    <property type="match status" value="1"/>
</dbReference>
<dbReference type="CDD" id="cd03317">
    <property type="entry name" value="NAAAR"/>
    <property type="match status" value="1"/>
</dbReference>
<dbReference type="HAMAP" id="MF_01933">
    <property type="entry name" value="MenC_2"/>
    <property type="match status" value="1"/>
</dbReference>
<sequence length="382" mass="42616">MKLERIDLQRIKIPLNSPFETSMGVETHKECILVRAYSGKHVGFGESVAMDVPVYNEEDVDTVWYMLEKYLIPQLFKREIEHPDEVSHLFSWMRRNHMAKAALEGAVWDLYAKMQGMSLSQALGGTRTTIDVGVSIGIEPTIEKLLQRVEGFVRDGYKKIKVKIKPGFDVEPMRAIRQTFGPDVPLMADANSAYTLSDIEMLKELDEFGLIMIEQPLAHDDIIDHATLQRELKTPICLDESIHTVEDARKAIGLGSCRIINIKIGRVGGLTDAKKIHDLCQANHVPVWCGGMLEAGIGRAHNIAMASLANFTIPGDTSPSHRYFAEDIVTPWIDFAKPGVLNVPTAPGIGFDINEQAIRSALVEHKSYFANCESTTTLIPNY</sequence>
<comment type="pathway">
    <text evidence="7">Quinol/quinone metabolism; 1,4-dihydroxy-2-naphthoate biosynthesis; 1,4-dihydroxy-2-naphthoate from chorismate: step 4/7.</text>
</comment>
<dbReference type="InterPro" id="IPR029017">
    <property type="entry name" value="Enolase-like_N"/>
</dbReference>
<dbReference type="Pfam" id="PF02746">
    <property type="entry name" value="MR_MLE_N"/>
    <property type="match status" value="1"/>
</dbReference>
<feature type="active site" description="Proton donor" evidence="7">
    <location>
        <position position="163"/>
    </location>
</feature>
<dbReference type="EC" id="4.2.1.113" evidence="6 7"/>
<comment type="cofactor">
    <cofactor evidence="1 7">
        <name>a divalent metal cation</name>
        <dbReference type="ChEBI" id="CHEBI:60240"/>
    </cofactor>
</comment>
<comment type="catalytic activity">
    <reaction evidence="7">
        <text>(1R,6R)-6-hydroxy-2-succinyl-cyclohexa-2,4-diene-1-carboxylate = 2-succinylbenzoate + H2O</text>
        <dbReference type="Rhea" id="RHEA:10196"/>
        <dbReference type="ChEBI" id="CHEBI:15377"/>
        <dbReference type="ChEBI" id="CHEBI:18325"/>
        <dbReference type="ChEBI" id="CHEBI:58689"/>
        <dbReference type="EC" id="4.2.1.113"/>
    </reaction>
</comment>
<comment type="pathway">
    <text evidence="7">Quinol/quinone metabolism; menaquinone biosynthesis.</text>
</comment>
<dbReference type="Gene3D" id="3.30.390.10">
    <property type="entry name" value="Enolase-like, N-terminal domain"/>
    <property type="match status" value="1"/>
</dbReference>
<dbReference type="InterPro" id="IPR036849">
    <property type="entry name" value="Enolase-like_C_sf"/>
</dbReference>
<evidence type="ECO:0000256" key="4">
    <source>
        <dbReference type="ARBA" id="ARBA00022842"/>
    </source>
</evidence>
<dbReference type="PANTHER" id="PTHR48073:SF5">
    <property type="entry name" value="O-SUCCINYLBENZOATE SYNTHASE"/>
    <property type="match status" value="1"/>
</dbReference>
<evidence type="ECO:0000313" key="10">
    <source>
        <dbReference type="Proteomes" id="UP000282028"/>
    </source>
</evidence>
<dbReference type="Pfam" id="PF13378">
    <property type="entry name" value="MR_MLE_C"/>
    <property type="match status" value="1"/>
</dbReference>
<dbReference type="GO" id="GO:0043748">
    <property type="term" value="F:O-succinylbenzoate synthase activity"/>
    <property type="evidence" value="ECO:0007669"/>
    <property type="project" value="UniProtKB-EC"/>
</dbReference>
<dbReference type="NCBIfam" id="TIGR01928">
    <property type="entry name" value="menC_lowGC_arch"/>
    <property type="match status" value="1"/>
</dbReference>
<dbReference type="Proteomes" id="UP000282028">
    <property type="component" value="Unassembled WGS sequence"/>
</dbReference>
<feature type="domain" description="Mandelate racemase/muconate lactonizing enzyme C-terminal" evidence="8">
    <location>
        <begin position="142"/>
        <end position="235"/>
    </location>
</feature>
<evidence type="ECO:0000256" key="7">
    <source>
        <dbReference type="HAMAP-Rule" id="MF_01933"/>
    </source>
</evidence>
<comment type="caution">
    <text evidence="9">The sequence shown here is derived from an EMBL/GenBank/DDBJ whole genome shotgun (WGS) entry which is preliminary data.</text>
</comment>
<keyword evidence="4 7" id="KW-0460">Magnesium</keyword>
<dbReference type="RefSeq" id="WP_122909495.1">
    <property type="nucleotide sequence ID" value="NZ_CBCSBE010000010.1"/>
</dbReference>
<evidence type="ECO:0000259" key="8">
    <source>
        <dbReference type="SMART" id="SM00922"/>
    </source>
</evidence>
<dbReference type="SFLD" id="SFLDS00001">
    <property type="entry name" value="Enolase"/>
    <property type="match status" value="1"/>
</dbReference>
<keyword evidence="10" id="KW-1185">Reference proteome</keyword>
<reference evidence="9 10" key="1">
    <citation type="submission" date="2018-10" db="EMBL/GenBank/DDBJ databases">
        <title>Phylogenomics of Brevibacillus.</title>
        <authorList>
            <person name="Dunlap C."/>
        </authorList>
    </citation>
    <scope>NUCLEOTIDE SEQUENCE [LARGE SCALE GENOMIC DNA]</scope>
    <source>
        <strain evidence="9 10">JCM 12215</strain>
    </source>
</reference>
<dbReference type="EMBL" id="RHHR01000021">
    <property type="protein sequence ID" value="RNB72856.1"/>
    <property type="molecule type" value="Genomic_DNA"/>
</dbReference>
<dbReference type="Gene3D" id="3.20.20.120">
    <property type="entry name" value="Enolase-like C-terminal domain"/>
    <property type="match status" value="1"/>
</dbReference>
<comment type="similarity">
    <text evidence="7">Belongs to the mandelate racemase/muconate lactonizing enzyme family. MenC type 2 subfamily.</text>
</comment>
<dbReference type="UniPathway" id="UPA01057">
    <property type="reaction ID" value="UER00165"/>
</dbReference>
<dbReference type="SUPFAM" id="SSF54826">
    <property type="entry name" value="Enolase N-terminal domain-like"/>
    <property type="match status" value="1"/>
</dbReference>
<dbReference type="InterPro" id="IPR010197">
    <property type="entry name" value="OSBS/NAAAR"/>
</dbReference>
<dbReference type="OrthoDB" id="9774531at2"/>
<gene>
    <name evidence="7 9" type="primary">menC</name>
    <name evidence="9" type="ORF">EDM52_13460</name>
</gene>
<dbReference type="GO" id="GO:0000287">
    <property type="term" value="F:magnesium ion binding"/>
    <property type="evidence" value="ECO:0007669"/>
    <property type="project" value="UniProtKB-UniRule"/>
</dbReference>
<name>A0A3M8CAX3_9BACL</name>
<feature type="binding site" evidence="7">
    <location>
        <position position="239"/>
    </location>
    <ligand>
        <name>Mg(2+)</name>
        <dbReference type="ChEBI" id="CHEBI:18420"/>
    </ligand>
</feature>
<dbReference type="GO" id="GO:0016854">
    <property type="term" value="F:racemase and epimerase activity"/>
    <property type="evidence" value="ECO:0007669"/>
    <property type="project" value="UniProtKB-ARBA"/>
</dbReference>
<dbReference type="AlphaFoldDB" id="A0A3M8CAX3"/>